<evidence type="ECO:0000313" key="3">
    <source>
        <dbReference type="Proteomes" id="UP000050741"/>
    </source>
</evidence>
<reference evidence="3" key="2">
    <citation type="submission" date="2014-05" db="EMBL/GenBank/DDBJ databases">
        <title>The genome and life-stage specific transcriptomes of Globodera pallida elucidate key aspects of plant parasitism by a cyst nematode.</title>
        <authorList>
            <person name="Cotton J.A."/>
            <person name="Lilley C.J."/>
            <person name="Jones L.M."/>
            <person name="Kikuchi T."/>
            <person name="Reid A.J."/>
            <person name="Thorpe P."/>
            <person name="Tsai I.J."/>
            <person name="Beasley H."/>
            <person name="Blok V."/>
            <person name="Cock P.J.A."/>
            <person name="Van den Akker S.E."/>
            <person name="Holroyd N."/>
            <person name="Hunt M."/>
            <person name="Mantelin S."/>
            <person name="Naghra H."/>
            <person name="Pain A."/>
            <person name="Palomares-Rius J.E."/>
            <person name="Zarowiecki M."/>
            <person name="Berriman M."/>
            <person name="Jones J.T."/>
            <person name="Urwin P.E."/>
        </authorList>
    </citation>
    <scope>NUCLEOTIDE SEQUENCE [LARGE SCALE GENOMIC DNA]</scope>
    <source>
        <strain evidence="3">Lindley</strain>
    </source>
</reference>
<dbReference type="Gene3D" id="1.10.30.10">
    <property type="entry name" value="High mobility group box domain"/>
    <property type="match status" value="2"/>
</dbReference>
<name>A0A183BXJ3_GLOPA</name>
<dbReference type="InterPro" id="IPR036910">
    <property type="entry name" value="HMG_box_dom_sf"/>
</dbReference>
<keyword evidence="1" id="KW-0238">DNA-binding</keyword>
<feature type="domain" description="HMG box" evidence="2">
    <location>
        <begin position="124"/>
        <end position="196"/>
    </location>
</feature>
<evidence type="ECO:0000259" key="2">
    <source>
        <dbReference type="PROSITE" id="PS50118"/>
    </source>
</evidence>
<feature type="DNA-binding region" description="HMG box" evidence="1">
    <location>
        <begin position="124"/>
        <end position="196"/>
    </location>
</feature>
<dbReference type="GO" id="GO:0003677">
    <property type="term" value="F:DNA binding"/>
    <property type="evidence" value="ECO:0007669"/>
    <property type="project" value="UniProtKB-UniRule"/>
</dbReference>
<dbReference type="Proteomes" id="UP000050741">
    <property type="component" value="Unassembled WGS sequence"/>
</dbReference>
<protein>
    <submittedName>
        <fullName evidence="4">HMG box domain-containing protein</fullName>
    </submittedName>
</protein>
<dbReference type="PROSITE" id="PS50118">
    <property type="entry name" value="HMG_BOX_2"/>
    <property type="match status" value="1"/>
</dbReference>
<dbReference type="CDD" id="cd00084">
    <property type="entry name" value="HMG-box_SF"/>
    <property type="match status" value="1"/>
</dbReference>
<reference evidence="4" key="3">
    <citation type="submission" date="2016-06" db="UniProtKB">
        <authorList>
            <consortium name="WormBaseParasite"/>
        </authorList>
    </citation>
    <scope>IDENTIFICATION</scope>
</reference>
<sequence length="632" mass="74017">MALCQKFGRLLIGADARFFARTDVTNFSTSLEDQSPAPAPILARLPSGYNAPKPFTLFVKDQLTGQRGGVLKMMKIVSTNWKSLGEDEKQNYSERAKTIGVESRENFEKLTNGQKKDLWDKHVRKKNRRRRLRMKMNLRKFHAETSRPKRPLDKPTKIFIDMGQQWRQMTDAEKQPYVDQGKRNIAAYHMKMAEWKQNYANEILAWKEAALKEKRKEEMLEWRRKLKEAEEGGSDDDREVDEKQRIQQMLLDDSTHLLEKRERSSDDDDRDVDEDEEKSIQRIFLAISTYLKPMVFPDEDNGDDVGIKTRSGKKLSVCQSSEIQSTSNATSLQAICTLKTWKRSTLCFNECTQNRCDPLAKFFRKLLLTELILIYDKDELENTLMNYLYFHAIKVFDSDAEQHYANGRAHHPYFVGYSQFREFKSLLVRNIVSCFNLPVAMQSAALRPFIFRSNLWSKAEIDEIGRKVLCDLCTEEDASGERRELDHKFWWPRVLVTLGGKRYLRRGFQFVHNETDISEPQQFLFCQIHFRFFNCFYKLTHMDWNVHLNFRQRIAQQFEQNAGMDAEQLINGIEPTIFSRLLNVYIPIIRYLNTDFDTFRAFNGRVAWVHFSIALKNEAIFKKVSGMACGGS</sequence>
<evidence type="ECO:0000313" key="4">
    <source>
        <dbReference type="WBParaSite" id="GPLIN_000533200"/>
    </source>
</evidence>
<reference evidence="3" key="1">
    <citation type="submission" date="2013-12" db="EMBL/GenBank/DDBJ databases">
        <authorList>
            <person name="Aslett M."/>
        </authorList>
    </citation>
    <scope>NUCLEOTIDE SEQUENCE [LARGE SCALE GENOMIC DNA]</scope>
    <source>
        <strain evidence="3">Lindley</strain>
    </source>
</reference>
<accession>A0A183BXJ3</accession>
<dbReference type="AlphaFoldDB" id="A0A183BXJ3"/>
<dbReference type="GO" id="GO:0005634">
    <property type="term" value="C:nucleus"/>
    <property type="evidence" value="ECO:0007669"/>
    <property type="project" value="UniProtKB-UniRule"/>
</dbReference>
<keyword evidence="1" id="KW-0539">Nucleus</keyword>
<dbReference type="SUPFAM" id="SSF47095">
    <property type="entry name" value="HMG-box"/>
    <property type="match status" value="2"/>
</dbReference>
<keyword evidence="3" id="KW-1185">Reference proteome</keyword>
<evidence type="ECO:0000256" key="1">
    <source>
        <dbReference type="PROSITE-ProRule" id="PRU00267"/>
    </source>
</evidence>
<organism evidence="3 4">
    <name type="scientific">Globodera pallida</name>
    <name type="common">Potato cyst nematode worm</name>
    <name type="synonym">Heterodera pallida</name>
    <dbReference type="NCBI Taxonomy" id="36090"/>
    <lineage>
        <taxon>Eukaryota</taxon>
        <taxon>Metazoa</taxon>
        <taxon>Ecdysozoa</taxon>
        <taxon>Nematoda</taxon>
        <taxon>Chromadorea</taxon>
        <taxon>Rhabditida</taxon>
        <taxon>Tylenchina</taxon>
        <taxon>Tylenchomorpha</taxon>
        <taxon>Tylenchoidea</taxon>
        <taxon>Heteroderidae</taxon>
        <taxon>Heteroderinae</taxon>
        <taxon>Globodera</taxon>
    </lineage>
</organism>
<proteinExistence type="predicted"/>
<dbReference type="WBParaSite" id="GPLIN_000533200">
    <property type="protein sequence ID" value="GPLIN_000533200"/>
    <property type="gene ID" value="GPLIN_000533200"/>
</dbReference>
<dbReference type="InterPro" id="IPR009071">
    <property type="entry name" value="HMG_box_dom"/>
</dbReference>